<name>A0ABN5JHV2_FUSVA</name>
<gene>
    <name evidence="1" type="ORF">C4N18_11375</name>
</gene>
<accession>A0ABN5JHV2</accession>
<dbReference type="Pfam" id="PF07661">
    <property type="entry name" value="MORN_2"/>
    <property type="match status" value="4"/>
</dbReference>
<evidence type="ECO:0000313" key="1">
    <source>
        <dbReference type="EMBL" id="AVQ31784.1"/>
    </source>
</evidence>
<protein>
    <submittedName>
        <fullName evidence="1">Toxin-antitoxin system YwqK family antitoxin</fullName>
    </submittedName>
</protein>
<dbReference type="Gene3D" id="2.20.110.10">
    <property type="entry name" value="Histone H3 K4-specific methyltransferase SET7/9 N-terminal domain"/>
    <property type="match status" value="1"/>
</dbReference>
<dbReference type="EMBL" id="CP028103">
    <property type="protein sequence ID" value="AVQ31784.1"/>
    <property type="molecule type" value="Genomic_DNA"/>
</dbReference>
<proteinExistence type="predicted"/>
<keyword evidence="2" id="KW-1185">Reference proteome</keyword>
<dbReference type="GeneID" id="77468594"/>
<reference evidence="2" key="1">
    <citation type="journal article" date="2018" name="MSphere">
        <title>Fusobacterium Genomics Using MinION and Illumina Sequencing Enables Genome Completion and Correction.</title>
        <authorList>
            <person name="Todd S.M."/>
            <person name="Settlage R.E."/>
            <person name="Lahmers K.K."/>
            <person name="Slade D.J."/>
        </authorList>
    </citation>
    <scope>NUCLEOTIDE SEQUENCE [LARGE SCALE GENOMIC DNA]</scope>
    <source>
        <strain evidence="2">ATCC 27725</strain>
    </source>
</reference>
<dbReference type="Proteomes" id="UP000241238">
    <property type="component" value="Chromosome"/>
</dbReference>
<sequence>MERALLYIVVMIIYLIYRICKAIAENAEDKISKRCLEDEMQLLLLEEGIEIIIKKDIPPNYTGFYREDYANNELKYEVMCNDGKLEGPFSTFYSMVKPRAVMIQGSFKENEIDGELCIFYKNGKLKKKDSYKKGKKEGICRSYYLNGKLEREENYIDGIISGEYKIYNENEVMVEKGQIKNEVQDGIIEKFYHSGTPYILYYINDNKINGKFQAFYRNGNLMGECDVLNDLLNGTFKKYDRLGKVQEEVIFENGVPIPEIKIETTFPAECDYVIDALKNEIQKEKDDDKEEYENSFFRN</sequence>
<dbReference type="Gene3D" id="3.90.930.1">
    <property type="match status" value="1"/>
</dbReference>
<organism evidence="1 2">
    <name type="scientific">Fusobacterium varium ATCC 27725</name>
    <dbReference type="NCBI Taxonomy" id="469618"/>
    <lineage>
        <taxon>Bacteria</taxon>
        <taxon>Fusobacteriati</taxon>
        <taxon>Fusobacteriota</taxon>
        <taxon>Fusobacteriia</taxon>
        <taxon>Fusobacteriales</taxon>
        <taxon>Fusobacteriaceae</taxon>
        <taxon>Fusobacterium</taxon>
    </lineage>
</organism>
<dbReference type="SUPFAM" id="SSF82185">
    <property type="entry name" value="Histone H3 K4-specific methyltransferase SET7/9 N-terminal domain"/>
    <property type="match status" value="2"/>
</dbReference>
<dbReference type="RefSeq" id="WP_005948137.1">
    <property type="nucleotide sequence ID" value="NZ_CP028103.1"/>
</dbReference>
<evidence type="ECO:0000313" key="2">
    <source>
        <dbReference type="Proteomes" id="UP000241238"/>
    </source>
</evidence>
<dbReference type="InterPro" id="IPR011652">
    <property type="entry name" value="MORN_2"/>
</dbReference>